<accession>A0A9D3ZPE0</accession>
<evidence type="ECO:0000313" key="1">
    <source>
        <dbReference type="EMBL" id="KAH1056541.1"/>
    </source>
</evidence>
<gene>
    <name evidence="1" type="ORF">J1N35_034606</name>
</gene>
<dbReference type="AlphaFoldDB" id="A0A9D3ZPE0"/>
<dbReference type="OrthoDB" id="1002677at2759"/>
<organism evidence="1 2">
    <name type="scientific">Gossypium stocksii</name>
    <dbReference type="NCBI Taxonomy" id="47602"/>
    <lineage>
        <taxon>Eukaryota</taxon>
        <taxon>Viridiplantae</taxon>
        <taxon>Streptophyta</taxon>
        <taxon>Embryophyta</taxon>
        <taxon>Tracheophyta</taxon>
        <taxon>Spermatophyta</taxon>
        <taxon>Magnoliopsida</taxon>
        <taxon>eudicotyledons</taxon>
        <taxon>Gunneridae</taxon>
        <taxon>Pentapetalae</taxon>
        <taxon>rosids</taxon>
        <taxon>malvids</taxon>
        <taxon>Malvales</taxon>
        <taxon>Malvaceae</taxon>
        <taxon>Malvoideae</taxon>
        <taxon>Gossypium</taxon>
    </lineage>
</organism>
<dbReference type="SUPFAM" id="SSF56219">
    <property type="entry name" value="DNase I-like"/>
    <property type="match status" value="1"/>
</dbReference>
<dbReference type="EMBL" id="JAIQCV010000010">
    <property type="protein sequence ID" value="KAH1056541.1"/>
    <property type="molecule type" value="Genomic_DNA"/>
</dbReference>
<dbReference type="PANTHER" id="PTHR33710:SF77">
    <property type="entry name" value="DNASE I-LIKE SUPERFAMILY PROTEIN"/>
    <property type="match status" value="1"/>
</dbReference>
<dbReference type="Gene3D" id="3.60.10.10">
    <property type="entry name" value="Endonuclease/exonuclease/phosphatase"/>
    <property type="match status" value="1"/>
</dbReference>
<sequence length="397" mass="46285">MKRWEDLLLVILTNNTHWMAIGDLNDLLCSSEKKWGHSGGKVCPLFNDFLEVSNLQDLGFKGPPFTWYHGGLSERLDKAIENDCWLRTFLSCSVTHLSRIKSDHKPLFLSLNPSVILPKVRPFRFLAEWVEHFNFSDFVKEKWCFKGNMANSLNLFTDNIKAWNNFVYGIIGVPKRYLMQRLSNVQKALDRSYTVNLSFVETQLRKGLEYVLHHEELLWKQKARFFQNLYGEVPVCTRPLLASSFSKINCDDEIFLRRVVSDEEIKMAMFDMAPLKALRSDDFHVQVLRAKYDVKDGLYLSINNILKQRLLTQTERLRHGVSSDTMCSIRGQGIEYVLYTIKDCDAAKKIWYRIIPPNKLTAFFSSNLQEWLKSNLESHLNIDWGNVDWPYFFGLAA</sequence>
<dbReference type="InterPro" id="IPR036691">
    <property type="entry name" value="Endo/exonu/phosph_ase_sf"/>
</dbReference>
<proteinExistence type="predicted"/>
<evidence type="ECO:0000313" key="2">
    <source>
        <dbReference type="Proteomes" id="UP000828251"/>
    </source>
</evidence>
<dbReference type="Proteomes" id="UP000828251">
    <property type="component" value="Unassembled WGS sequence"/>
</dbReference>
<reference evidence="1 2" key="1">
    <citation type="journal article" date="2021" name="Plant Biotechnol. J.">
        <title>Multi-omics assisted identification of the key and species-specific regulatory components of drought-tolerant mechanisms in Gossypium stocksii.</title>
        <authorList>
            <person name="Yu D."/>
            <person name="Ke L."/>
            <person name="Zhang D."/>
            <person name="Wu Y."/>
            <person name="Sun Y."/>
            <person name="Mei J."/>
            <person name="Sun J."/>
            <person name="Sun Y."/>
        </authorList>
    </citation>
    <scope>NUCLEOTIDE SEQUENCE [LARGE SCALE GENOMIC DNA]</scope>
    <source>
        <strain evidence="2">cv. E1</strain>
        <tissue evidence="1">Leaf</tissue>
    </source>
</reference>
<comment type="caution">
    <text evidence="1">The sequence shown here is derived from an EMBL/GenBank/DDBJ whole genome shotgun (WGS) entry which is preliminary data.</text>
</comment>
<name>A0A9D3ZPE0_9ROSI</name>
<dbReference type="PANTHER" id="PTHR33710">
    <property type="entry name" value="BNAC02G09200D PROTEIN"/>
    <property type="match status" value="1"/>
</dbReference>
<keyword evidence="2" id="KW-1185">Reference proteome</keyword>
<protein>
    <submittedName>
        <fullName evidence="1">Uncharacterized protein</fullName>
    </submittedName>
</protein>